<dbReference type="KEGG" id="phm:PSMK_02160"/>
<protein>
    <recommendedName>
        <fullName evidence="3">DUF4157 domain-containing protein</fullName>
    </recommendedName>
</protein>
<gene>
    <name evidence="1" type="ordered locus">PSMK_02160</name>
</gene>
<evidence type="ECO:0000313" key="1">
    <source>
        <dbReference type="EMBL" id="BAM02375.1"/>
    </source>
</evidence>
<evidence type="ECO:0000313" key="2">
    <source>
        <dbReference type="Proteomes" id="UP000007881"/>
    </source>
</evidence>
<reference evidence="1 2" key="1">
    <citation type="submission" date="2012-02" db="EMBL/GenBank/DDBJ databases">
        <title>Complete genome sequence of Phycisphaera mikurensis NBRC 102666.</title>
        <authorList>
            <person name="Ankai A."/>
            <person name="Hosoyama A."/>
            <person name="Terui Y."/>
            <person name="Sekine M."/>
            <person name="Fukai R."/>
            <person name="Kato Y."/>
            <person name="Nakamura S."/>
            <person name="Yamada-Narita S."/>
            <person name="Kawakoshi A."/>
            <person name="Fukunaga Y."/>
            <person name="Yamazaki S."/>
            <person name="Fujita N."/>
        </authorList>
    </citation>
    <scope>NUCLEOTIDE SEQUENCE [LARGE SCALE GENOMIC DNA]</scope>
    <source>
        <strain evidence="2">NBRC 102666 / KCTC 22515 / FYK2301M01</strain>
    </source>
</reference>
<dbReference type="Proteomes" id="UP000007881">
    <property type="component" value="Chromosome"/>
</dbReference>
<sequence>MIRVVRSCWCFPSTLPGLAVAVLNPLFGGTTAAHTGVVESHGGLAAWLLRHATLLRGGALAITLGEVVLGRTAAALDLTRAHERVHVAQARRWGPLFYPAYGLATVAAWRRGACPYRGNRFEVEAHAAA</sequence>
<dbReference type="AlphaFoldDB" id="I0IAT7"/>
<name>I0IAT7_PHYMF</name>
<organism evidence="1 2">
    <name type="scientific">Phycisphaera mikurensis (strain NBRC 102666 / KCTC 22515 / FYK2301M01)</name>
    <dbReference type="NCBI Taxonomy" id="1142394"/>
    <lineage>
        <taxon>Bacteria</taxon>
        <taxon>Pseudomonadati</taxon>
        <taxon>Planctomycetota</taxon>
        <taxon>Phycisphaerae</taxon>
        <taxon>Phycisphaerales</taxon>
        <taxon>Phycisphaeraceae</taxon>
        <taxon>Phycisphaera</taxon>
    </lineage>
</organism>
<evidence type="ECO:0008006" key="3">
    <source>
        <dbReference type="Google" id="ProtNLM"/>
    </source>
</evidence>
<dbReference type="STRING" id="1142394.PSMK_02160"/>
<keyword evidence="2" id="KW-1185">Reference proteome</keyword>
<dbReference type="HOGENOM" id="CLU_122371_0_0_0"/>
<dbReference type="eggNOG" id="ENOG5032YN2">
    <property type="taxonomic scope" value="Bacteria"/>
</dbReference>
<accession>I0IAT7</accession>
<dbReference type="EMBL" id="AP012338">
    <property type="protein sequence ID" value="BAM02375.1"/>
    <property type="molecule type" value="Genomic_DNA"/>
</dbReference>
<proteinExistence type="predicted"/>